<sequence length="51" mass="5907">MCEAKNVLHHCERYDVPKPLQKAFTFASMPDTGDHVRRPDPPFPGYEDYAK</sequence>
<evidence type="ECO:0000313" key="2">
    <source>
        <dbReference type="EMBL" id="SCO81536.1"/>
    </source>
</evidence>
<feature type="region of interest" description="Disordered" evidence="1">
    <location>
        <begin position="29"/>
        <end position="51"/>
    </location>
</feature>
<reference evidence="3" key="1">
    <citation type="submission" date="2016-09" db="EMBL/GenBank/DDBJ databases">
        <authorList>
            <person name="Guldener U."/>
        </authorList>
    </citation>
    <scope>NUCLEOTIDE SEQUENCE [LARGE SCALE GENOMIC DNA]</scope>
    <source>
        <strain evidence="3">V64-1</strain>
    </source>
</reference>
<accession>A0A2H3SYM3</accession>
<dbReference type="EMBL" id="FMJY01000003">
    <property type="protein sequence ID" value="SCO81536.1"/>
    <property type="molecule type" value="Genomic_DNA"/>
</dbReference>
<organism evidence="2 3">
    <name type="scientific">Fusarium oxysporum</name>
    <name type="common">Fusarium vascular wilt</name>
    <dbReference type="NCBI Taxonomy" id="5507"/>
    <lineage>
        <taxon>Eukaryota</taxon>
        <taxon>Fungi</taxon>
        <taxon>Dikarya</taxon>
        <taxon>Ascomycota</taxon>
        <taxon>Pezizomycotina</taxon>
        <taxon>Sordariomycetes</taxon>
        <taxon>Hypocreomycetidae</taxon>
        <taxon>Hypocreales</taxon>
        <taxon>Nectriaceae</taxon>
        <taxon>Fusarium</taxon>
        <taxon>Fusarium oxysporum species complex</taxon>
    </lineage>
</organism>
<dbReference type="AlphaFoldDB" id="A0A2H3SYM3"/>
<gene>
    <name evidence="2" type="ORF">FRV6_05749</name>
</gene>
<protein>
    <submittedName>
        <fullName evidence="2">Uncharacterized protein</fullName>
    </submittedName>
</protein>
<evidence type="ECO:0000313" key="3">
    <source>
        <dbReference type="Proteomes" id="UP000219369"/>
    </source>
</evidence>
<name>A0A2H3SYM3_FUSOX</name>
<proteinExistence type="predicted"/>
<dbReference type="Proteomes" id="UP000219369">
    <property type="component" value="Unassembled WGS sequence"/>
</dbReference>
<evidence type="ECO:0000256" key="1">
    <source>
        <dbReference type="SAM" id="MobiDB-lite"/>
    </source>
</evidence>